<evidence type="ECO:0000256" key="4">
    <source>
        <dbReference type="ARBA" id="ARBA00023315"/>
    </source>
</evidence>
<dbReference type="Proteomes" id="UP000301737">
    <property type="component" value="Unassembled WGS sequence"/>
</dbReference>
<evidence type="ECO:0000256" key="3">
    <source>
        <dbReference type="ARBA" id="ARBA00022679"/>
    </source>
</evidence>
<dbReference type="InterPro" id="IPR007472">
    <property type="entry name" value="N-end_Aminoacyl_Trfase_C"/>
</dbReference>
<comment type="caution">
    <text evidence="7">The sequence shown here is derived from an EMBL/GenBank/DDBJ whole genome shotgun (WGS) entry which is preliminary data.</text>
</comment>
<dbReference type="AlphaFoldDB" id="A0A4C2EAL4"/>
<dbReference type="OrthoDB" id="74183at2759"/>
<dbReference type="InterPro" id="IPR016181">
    <property type="entry name" value="Acyl_CoA_acyltransferase"/>
</dbReference>
<dbReference type="EC" id="2.3.2.8" evidence="2"/>
<dbReference type="GO" id="GO:0005737">
    <property type="term" value="C:cytoplasm"/>
    <property type="evidence" value="ECO:0007669"/>
    <property type="project" value="TreeGrafter"/>
</dbReference>
<comment type="similarity">
    <text evidence="1">Belongs to the R-transferase family.</text>
</comment>
<keyword evidence="4" id="KW-0012">Acyltransferase</keyword>
<evidence type="ECO:0000256" key="2">
    <source>
        <dbReference type="ARBA" id="ARBA00012025"/>
    </source>
</evidence>
<keyword evidence="3 7" id="KW-0808">Transferase</keyword>
<feature type="domain" description="N-end aminoacyl transferase N-terminal" evidence="5">
    <location>
        <begin position="18"/>
        <end position="113"/>
    </location>
</feature>
<sequence length="494" mass="57280">MSERMIISEPYYFTDSISHCGYCNGQKPDKNDNFAVRSWYDKHLQAQDGLDVQNCTLGVQLELVSVEMYDKLCNMGFRRSGKFLYKPDLLRNCCRMYTIRTTVDQVKVSKDMKACIKRFKKAALPDSNQNSKKGHKGPFDFMREIIETENESKNFYTKFEPAIYSDEKYSLFARYQESVHNDFDHNPKSFKRFLCDAPFSPEVIRGTKQEWDQLNDWKNPERYHFKRLGPAHECYYYNDNLVAIAVVDILPSGISSVYFIWDPAYAKMSLGKLSALRELAISSKINRKHYYMGYYIQDCPKMNYKGKYGGELMDLCNYKYTPLSRIEKDIEHSKFFLLSDDPNLANEPRLDERFSETPATWQASDKLYNVVENVYGVNGGAFRAANEAAEQLSEKAIPYSREPFHDICTHEKKNDIYSIPNVVPGLLPLGEILQMILQQKINLVNNNMVLFDTSMGHIRLVVDFDQESPQIKKTICDLVRLFGLKNTIDSLVIV</sequence>
<proteinExistence type="inferred from homology"/>
<protein>
    <recommendedName>
        <fullName evidence="2">arginyltransferase</fullName>
        <ecNumber evidence="2">2.3.2.8</ecNumber>
    </recommendedName>
</protein>
<name>A0A4C2EAL4_9SACH</name>
<evidence type="ECO:0000313" key="7">
    <source>
        <dbReference type="EMBL" id="GCE99849.1"/>
    </source>
</evidence>
<dbReference type="Pfam" id="PF04376">
    <property type="entry name" value="ATE_N"/>
    <property type="match status" value="1"/>
</dbReference>
<accession>A0A4C2EAL4</accession>
<dbReference type="InterPro" id="IPR030700">
    <property type="entry name" value="N-end_Aminoacyl_Trfase"/>
</dbReference>
<evidence type="ECO:0000313" key="8">
    <source>
        <dbReference type="Proteomes" id="UP000301737"/>
    </source>
</evidence>
<gene>
    <name evidence="7" type="primary">ATE1</name>
    <name evidence="7" type="ORF">ZYGM_002853</name>
</gene>
<dbReference type="InterPro" id="IPR007471">
    <property type="entry name" value="N-end_Aminoacyl_Trfase_N"/>
</dbReference>
<evidence type="ECO:0000259" key="6">
    <source>
        <dbReference type="Pfam" id="PF04377"/>
    </source>
</evidence>
<dbReference type="PANTHER" id="PTHR21367:SF1">
    <property type="entry name" value="ARGINYL-TRNA--PROTEIN TRANSFERASE 1"/>
    <property type="match status" value="1"/>
</dbReference>
<organism evidence="7 8">
    <name type="scientific">Zygosaccharomyces mellis</name>
    <dbReference type="NCBI Taxonomy" id="42258"/>
    <lineage>
        <taxon>Eukaryota</taxon>
        <taxon>Fungi</taxon>
        <taxon>Dikarya</taxon>
        <taxon>Ascomycota</taxon>
        <taxon>Saccharomycotina</taxon>
        <taxon>Saccharomycetes</taxon>
        <taxon>Saccharomycetales</taxon>
        <taxon>Saccharomycetaceae</taxon>
        <taxon>Zygosaccharomyces</taxon>
    </lineage>
</organism>
<keyword evidence="8" id="KW-1185">Reference proteome</keyword>
<reference evidence="7 8" key="1">
    <citation type="submission" date="2019-01" db="EMBL/GenBank/DDBJ databases">
        <title>Draft Genome Sequencing of Zygosaccharomyces mellis Ca-7.</title>
        <authorList>
            <person name="Shiwa Y."/>
            <person name="Kanesaki Y."/>
            <person name="Ishige T."/>
            <person name="Mura K."/>
            <person name="Hori T."/>
            <person name="Tamura T."/>
        </authorList>
    </citation>
    <scope>NUCLEOTIDE SEQUENCE [LARGE SCALE GENOMIC DNA]</scope>
    <source>
        <strain evidence="7 8">Ca-7</strain>
    </source>
</reference>
<evidence type="ECO:0000256" key="1">
    <source>
        <dbReference type="ARBA" id="ARBA00009991"/>
    </source>
</evidence>
<dbReference type="SUPFAM" id="SSF55729">
    <property type="entry name" value="Acyl-CoA N-acyltransferases (Nat)"/>
    <property type="match status" value="1"/>
</dbReference>
<evidence type="ECO:0000259" key="5">
    <source>
        <dbReference type="Pfam" id="PF04376"/>
    </source>
</evidence>
<feature type="domain" description="N-end rule aminoacyl transferase C-terminal" evidence="6">
    <location>
        <begin position="167"/>
        <end position="309"/>
    </location>
</feature>
<dbReference type="Pfam" id="PF04377">
    <property type="entry name" value="ATE_C"/>
    <property type="match status" value="1"/>
</dbReference>
<dbReference type="EMBL" id="BIMX01000013">
    <property type="protein sequence ID" value="GCE99849.1"/>
    <property type="molecule type" value="Genomic_DNA"/>
</dbReference>
<dbReference type="PANTHER" id="PTHR21367">
    <property type="entry name" value="ARGININE-TRNA-PROTEIN TRANSFERASE 1"/>
    <property type="match status" value="1"/>
</dbReference>
<dbReference type="GO" id="GO:0004057">
    <property type="term" value="F:arginyl-tRNA--protein transferase activity"/>
    <property type="evidence" value="ECO:0007669"/>
    <property type="project" value="UniProtKB-EC"/>
</dbReference>